<evidence type="ECO:0000256" key="6">
    <source>
        <dbReference type="SAM" id="MobiDB-lite"/>
    </source>
</evidence>
<dbReference type="SUPFAM" id="SSF50978">
    <property type="entry name" value="WD40 repeat-like"/>
    <property type="match status" value="1"/>
</dbReference>
<keyword evidence="8" id="KW-1185">Reference proteome</keyword>
<evidence type="ECO:0000313" key="8">
    <source>
        <dbReference type="Proteomes" id="UP000033483"/>
    </source>
</evidence>
<keyword evidence="3" id="KW-0677">Repeat</keyword>
<proteinExistence type="inferred from homology"/>
<dbReference type="Gene3D" id="2.130.10.10">
    <property type="entry name" value="YVTN repeat-like/Quinoprotein amine dehydrogenase"/>
    <property type="match status" value="1"/>
</dbReference>
<evidence type="ECO:0000313" key="7">
    <source>
        <dbReference type="EMBL" id="KKA26422.1"/>
    </source>
</evidence>
<dbReference type="PANTHER" id="PTHR44019">
    <property type="entry name" value="WD REPEAT-CONTAINING PROTEIN 55"/>
    <property type="match status" value="1"/>
</dbReference>
<organism evidence="7 8">
    <name type="scientific">Thielaviopsis punctulata</name>
    <dbReference type="NCBI Taxonomy" id="72032"/>
    <lineage>
        <taxon>Eukaryota</taxon>
        <taxon>Fungi</taxon>
        <taxon>Dikarya</taxon>
        <taxon>Ascomycota</taxon>
        <taxon>Pezizomycotina</taxon>
        <taxon>Sordariomycetes</taxon>
        <taxon>Hypocreomycetidae</taxon>
        <taxon>Microascales</taxon>
        <taxon>Ceratocystidaceae</taxon>
        <taxon>Thielaviopsis</taxon>
    </lineage>
</organism>
<feature type="region of interest" description="Disordered" evidence="6">
    <location>
        <begin position="352"/>
        <end position="455"/>
    </location>
</feature>
<reference evidence="7 8" key="1">
    <citation type="submission" date="2015-03" db="EMBL/GenBank/DDBJ databases">
        <authorList>
            <person name="Radwan O."/>
            <person name="Al-Naeli F.A."/>
            <person name="Rendon G.A."/>
            <person name="Fields C."/>
        </authorList>
    </citation>
    <scope>NUCLEOTIDE SEQUENCE [LARGE SCALE GENOMIC DNA]</scope>
    <source>
        <strain evidence="7">CR-DP1</strain>
    </source>
</reference>
<sequence length="455" mass="48462">MFESTCSLPTTSELFCLVLHPTKPLLTVGLASGHVETFALPAPSSPSSSPAAAAPPQTSGLLKKTKTVFINSVWRTKRHHGSCRALAYQADGSRLFSAGADGLVKGFDPETGRVGVKFAVQPPSGAASDLPSALLVLNPTTLVAAMDSAWQQLYNLEAPGAPLEELQPHGDFAADLVALPASATSTSGQPKQWASAGETTVSLSDMRKGVVDESEEQDELMTALCYVEGVRARKTSSATGVLVTGSDGGMVKTWDPANLAKPVHKVRVCEGETIECLVGLPQELGLGDKVACGCGDGIIRVVDLRTRKVVEEMTMSHDALQGEPVVALAVDSYGRLISGGGQIVKVWEELSELQGQGDSEEEDEDEDDDDDGDDDEDEDDEEQDKPKTSGKRVREESDEDEDDDDDDEDEDDDDSDSDSDSDSERSKRLAQKEAAKKRKLGPMGAHGILKFDGLD</sequence>
<dbReference type="Pfam" id="PF00400">
    <property type="entry name" value="WD40"/>
    <property type="match status" value="1"/>
</dbReference>
<feature type="compositionally biased region" description="Basic and acidic residues" evidence="6">
    <location>
        <begin position="384"/>
        <end position="395"/>
    </location>
</feature>
<evidence type="ECO:0000256" key="5">
    <source>
        <dbReference type="ARBA" id="ARBA00039514"/>
    </source>
</evidence>
<dbReference type="Proteomes" id="UP000033483">
    <property type="component" value="Unassembled WGS sequence"/>
</dbReference>
<dbReference type="PANTHER" id="PTHR44019:SF20">
    <property type="entry name" value="WD REPEAT-CONTAINING PROTEIN 55"/>
    <property type="match status" value="1"/>
</dbReference>
<keyword evidence="2" id="KW-0853">WD repeat</keyword>
<comment type="similarity">
    <text evidence="1">Belongs to the WD repeat WDR55 family.</text>
</comment>
<name>A0A0F4Z7E3_9PEZI</name>
<dbReference type="EMBL" id="LAEV01002192">
    <property type="protein sequence ID" value="KKA26422.1"/>
    <property type="molecule type" value="Genomic_DNA"/>
</dbReference>
<dbReference type="InterPro" id="IPR036322">
    <property type="entry name" value="WD40_repeat_dom_sf"/>
</dbReference>
<evidence type="ECO:0000256" key="4">
    <source>
        <dbReference type="ARBA" id="ARBA00039238"/>
    </source>
</evidence>
<feature type="compositionally biased region" description="Basic and acidic residues" evidence="6">
    <location>
        <begin position="422"/>
        <end position="434"/>
    </location>
</feature>
<dbReference type="SMART" id="SM00320">
    <property type="entry name" value="WD40"/>
    <property type="match status" value="4"/>
</dbReference>
<evidence type="ECO:0000256" key="3">
    <source>
        <dbReference type="ARBA" id="ARBA00022737"/>
    </source>
</evidence>
<accession>A0A0F4Z7E3</accession>
<dbReference type="AlphaFoldDB" id="A0A0F4Z7E3"/>
<evidence type="ECO:0000256" key="2">
    <source>
        <dbReference type="ARBA" id="ARBA00022574"/>
    </source>
</evidence>
<comment type="caution">
    <text evidence="7">The sequence shown here is derived from an EMBL/GenBank/DDBJ whole genome shotgun (WGS) entry which is preliminary data.</text>
</comment>
<dbReference type="InterPro" id="IPR015943">
    <property type="entry name" value="WD40/YVTN_repeat-like_dom_sf"/>
</dbReference>
<evidence type="ECO:0000256" key="1">
    <source>
        <dbReference type="ARBA" id="ARBA00007625"/>
    </source>
</evidence>
<feature type="compositionally biased region" description="Acidic residues" evidence="6">
    <location>
        <begin position="396"/>
        <end position="421"/>
    </location>
</feature>
<dbReference type="InterPro" id="IPR001680">
    <property type="entry name" value="WD40_rpt"/>
</dbReference>
<gene>
    <name evidence="7" type="ORF">TD95_000155</name>
</gene>
<dbReference type="InterPro" id="IPR050505">
    <property type="entry name" value="WDR55/POC1"/>
</dbReference>
<dbReference type="OrthoDB" id="2288928at2759"/>
<feature type="compositionally biased region" description="Acidic residues" evidence="6">
    <location>
        <begin position="358"/>
        <end position="383"/>
    </location>
</feature>
<protein>
    <recommendedName>
        <fullName evidence="4">WD repeat-containing protein JIP5</fullName>
    </recommendedName>
    <alternativeName>
        <fullName evidence="5">WD repeat-containing protein jip5</fullName>
    </alternativeName>
</protein>